<reference evidence="3 4" key="1">
    <citation type="submission" date="2018-06" db="EMBL/GenBank/DDBJ databases">
        <authorList>
            <consortium name="Pathogen Informatics"/>
            <person name="Doyle S."/>
        </authorList>
    </citation>
    <scope>NUCLEOTIDE SEQUENCE [LARGE SCALE GENOMIC DNA]</scope>
    <source>
        <strain evidence="3 4">NCTC10736</strain>
    </source>
</reference>
<feature type="region of interest" description="Disordered" evidence="1">
    <location>
        <begin position="496"/>
        <end position="545"/>
    </location>
</feature>
<dbReference type="EMBL" id="UGYV01000001">
    <property type="protein sequence ID" value="SUI81155.1"/>
    <property type="molecule type" value="Genomic_DNA"/>
</dbReference>
<dbReference type="Proteomes" id="UP000255061">
    <property type="component" value="Unassembled WGS sequence"/>
</dbReference>
<feature type="transmembrane region" description="Helical" evidence="2">
    <location>
        <begin position="238"/>
        <end position="258"/>
    </location>
</feature>
<organism evidence="3 4">
    <name type="scientific">Shewanella morhuae</name>
    <dbReference type="NCBI Taxonomy" id="365591"/>
    <lineage>
        <taxon>Bacteria</taxon>
        <taxon>Pseudomonadati</taxon>
        <taxon>Pseudomonadota</taxon>
        <taxon>Gammaproteobacteria</taxon>
        <taxon>Alteromonadales</taxon>
        <taxon>Shewanellaceae</taxon>
        <taxon>Shewanella</taxon>
    </lineage>
</organism>
<protein>
    <submittedName>
        <fullName evidence="3">Uncharacterized protein</fullName>
    </submittedName>
</protein>
<sequence>MDLVSTLFNEYRALVSLLLSLMVLVVVMTIWWDKVSFWWLNMWYAFPLIGKESRLAKDYETQVKIYDKDWLNTEVALCTDFAAHYEKVNKDEELFSKSQDYLGKVTENGRNNLHILGWILIAALVFVEAMGFSYVLSGFTIPGASEKLQQQGAVGIAFIISVLLVGLTHFTGHELHANSLIKKAKVWWKNAKNRDKATPELAPNTRINLDKTFDDDDEPQYKQVINRISTNAEVKPRYFITTITAIAIIVIAVLATYVRGQVLEKMHIDEVMIKTSGEMYQTQDPYAEAPPAFLVAEAKSADDKAGGDIWEREQKGGWGTFIFLAFLFVLLQIFGILIGFKTGFAGKHSKDARKEIGNFKSEREFKTHYSRLKQQVARVAQKRLTNLQQRMNQKAEINCQDPKVLQVLEACGDRSFLMYMEDLGNAENRYDQSVRLREHQTLASHQAMKNTPAAAEKVAVAKVVDDVVTESPEQMEARLKAELIADAAAKQAAEAKAAAQIETPEQAEQRIRQELLAEMAPPPKVAETEEQMRDRLRKELLGELS</sequence>
<keyword evidence="2" id="KW-1133">Transmembrane helix</keyword>
<evidence type="ECO:0000256" key="2">
    <source>
        <dbReference type="SAM" id="Phobius"/>
    </source>
</evidence>
<evidence type="ECO:0000313" key="3">
    <source>
        <dbReference type="EMBL" id="SUI81155.1"/>
    </source>
</evidence>
<feature type="compositionally biased region" description="Basic and acidic residues" evidence="1">
    <location>
        <begin position="526"/>
        <end position="545"/>
    </location>
</feature>
<feature type="transmembrane region" description="Helical" evidence="2">
    <location>
        <begin position="153"/>
        <end position="172"/>
    </location>
</feature>
<feature type="transmembrane region" description="Helical" evidence="2">
    <location>
        <begin position="321"/>
        <end position="340"/>
    </location>
</feature>
<evidence type="ECO:0000313" key="4">
    <source>
        <dbReference type="Proteomes" id="UP000255061"/>
    </source>
</evidence>
<name>A0A380AHR4_9GAMM</name>
<dbReference type="RefSeq" id="WP_115406309.1">
    <property type="nucleotide sequence ID" value="NZ_UGYV01000001.1"/>
</dbReference>
<feature type="transmembrane region" description="Helical" evidence="2">
    <location>
        <begin position="115"/>
        <end position="141"/>
    </location>
</feature>
<keyword evidence="2" id="KW-0812">Transmembrane</keyword>
<gene>
    <name evidence="3" type="ORF">NCTC10736_02376</name>
</gene>
<feature type="transmembrane region" description="Helical" evidence="2">
    <location>
        <begin position="12"/>
        <end position="32"/>
    </location>
</feature>
<evidence type="ECO:0000256" key="1">
    <source>
        <dbReference type="SAM" id="MobiDB-lite"/>
    </source>
</evidence>
<keyword evidence="2" id="KW-0472">Membrane</keyword>
<accession>A0A380AHR4</accession>
<proteinExistence type="predicted"/>
<dbReference type="AlphaFoldDB" id="A0A380AHR4"/>